<evidence type="ECO:0000259" key="2">
    <source>
        <dbReference type="Pfam" id="PF11470"/>
    </source>
</evidence>
<protein>
    <recommendedName>
        <fullName evidence="2">TUG ubiquitin-like domain-containing protein</fullName>
    </recommendedName>
</protein>
<comment type="caution">
    <text evidence="3">The sequence shown here is derived from an EMBL/GenBank/DDBJ whole genome shotgun (WGS) entry which is preliminary data.</text>
</comment>
<feature type="compositionally biased region" description="Basic and acidic residues" evidence="1">
    <location>
        <begin position="310"/>
        <end position="322"/>
    </location>
</feature>
<dbReference type="EMBL" id="JAACFV010000110">
    <property type="protein sequence ID" value="KAF7505397.1"/>
    <property type="molecule type" value="Genomic_DNA"/>
</dbReference>
<accession>A0A8H7ACV6</accession>
<feature type="region of interest" description="Disordered" evidence="1">
    <location>
        <begin position="451"/>
        <end position="504"/>
    </location>
</feature>
<dbReference type="GO" id="GO:0006886">
    <property type="term" value="P:intracellular protein transport"/>
    <property type="evidence" value="ECO:0007669"/>
    <property type="project" value="TreeGrafter"/>
</dbReference>
<proteinExistence type="predicted"/>
<dbReference type="InterPro" id="IPR059238">
    <property type="entry name" value="UBX1_UBXN9"/>
</dbReference>
<dbReference type="CDD" id="cd17075">
    <property type="entry name" value="UBX1_UBXN9"/>
    <property type="match status" value="1"/>
</dbReference>
<dbReference type="PANTHER" id="PTHR46467:SF1">
    <property type="entry name" value="TETHER CONTAINING UBX DOMAIN FOR GLUT4"/>
    <property type="match status" value="1"/>
</dbReference>
<keyword evidence="4" id="KW-1185">Reference proteome</keyword>
<feature type="compositionally biased region" description="Basic and acidic residues" evidence="1">
    <location>
        <begin position="214"/>
        <end position="230"/>
    </location>
</feature>
<name>A0A8H7ACV6_9EURO</name>
<organism evidence="3 4">
    <name type="scientific">Endocarpon pusillum</name>
    <dbReference type="NCBI Taxonomy" id="364733"/>
    <lineage>
        <taxon>Eukaryota</taxon>
        <taxon>Fungi</taxon>
        <taxon>Dikarya</taxon>
        <taxon>Ascomycota</taxon>
        <taxon>Pezizomycotina</taxon>
        <taxon>Eurotiomycetes</taxon>
        <taxon>Chaetothyriomycetidae</taxon>
        <taxon>Verrucariales</taxon>
        <taxon>Verrucariaceae</taxon>
        <taxon>Endocarpon</taxon>
    </lineage>
</organism>
<dbReference type="OrthoDB" id="440781at2759"/>
<dbReference type="CDD" id="cd16105">
    <property type="entry name" value="Ubl_ASPSCR1_like"/>
    <property type="match status" value="1"/>
</dbReference>
<feature type="domain" description="TUG ubiquitin-like" evidence="2">
    <location>
        <begin position="8"/>
        <end position="71"/>
    </location>
</feature>
<reference evidence="3" key="1">
    <citation type="submission" date="2020-02" db="EMBL/GenBank/DDBJ databases">
        <authorList>
            <person name="Palmer J.M."/>
        </authorList>
    </citation>
    <scope>NUCLEOTIDE SEQUENCE</scope>
    <source>
        <strain evidence="3">EPUS1.4</strain>
        <tissue evidence="3">Thallus</tissue>
    </source>
</reference>
<dbReference type="InterPro" id="IPR021569">
    <property type="entry name" value="TUG-UBL1"/>
</dbReference>
<dbReference type="GO" id="GO:0005634">
    <property type="term" value="C:nucleus"/>
    <property type="evidence" value="ECO:0007669"/>
    <property type="project" value="TreeGrafter"/>
</dbReference>
<feature type="compositionally biased region" description="Basic and acidic residues" evidence="1">
    <location>
        <begin position="472"/>
        <end position="487"/>
    </location>
</feature>
<feature type="compositionally biased region" description="Polar residues" evidence="1">
    <location>
        <begin position="246"/>
        <end position="292"/>
    </location>
</feature>
<feature type="region of interest" description="Disordered" evidence="1">
    <location>
        <begin position="205"/>
        <end position="294"/>
    </location>
</feature>
<dbReference type="GO" id="GO:0005737">
    <property type="term" value="C:cytoplasm"/>
    <property type="evidence" value="ECO:0007669"/>
    <property type="project" value="TreeGrafter"/>
</dbReference>
<dbReference type="Gene3D" id="3.10.20.90">
    <property type="entry name" value="Phosphatidylinositol 3-kinase Catalytic Subunit, Chain A, domain 1"/>
    <property type="match status" value="1"/>
</dbReference>
<dbReference type="Pfam" id="PF11470">
    <property type="entry name" value="TUG-UBL1"/>
    <property type="match status" value="1"/>
</dbReference>
<sequence>MTSHVVVIDSSARRAVVKVTATKHLSDVLEEACSKLGTSPSQYGLKHNNKLVDLSRTFRLSGLSSGAKLELVQLSRSASVVSVALQLPEPEGNTRLTDKFPSTTTLWLVLRKFEAGVAGDASTKRNLTARAAPATNDGSSGAGRLYYQTPVLQVMSRELSSFTDLQKTLAQLGFNSGSMLIRLNFRTSETPLEEAMVQIAEYFKSGNEGEDNKEEGQDRTAPEAPSEARDLNPASSEADVPASEALTETSPSETTRATADPSTSIPSAQRAQPTSTGRPVQIFSPPTSNTPSAVLATYNPADYVPSIEHAKAHQRHLQEKSRNARLPSEAELAEQETAEAEKLKTLKDVEIKIRFPDQSSAVSTFGQEDTGAGLYAFVRDDCLDEKWKGEKFLLSYSASKGWVFVPDDPNKRLIRHLGLKGRVLVNFKWDENGGASMAALATKDVLKGERKKEAQVLKPPEMPATAVEGDEEGVKVDLGKKEDEGGEKKKRGVPKWLKLPGKKS</sequence>
<dbReference type="Proteomes" id="UP000606974">
    <property type="component" value="Unassembled WGS sequence"/>
</dbReference>
<evidence type="ECO:0000313" key="3">
    <source>
        <dbReference type="EMBL" id="KAF7505397.1"/>
    </source>
</evidence>
<evidence type="ECO:0000256" key="1">
    <source>
        <dbReference type="SAM" id="MobiDB-lite"/>
    </source>
</evidence>
<dbReference type="SUPFAM" id="SSF54236">
    <property type="entry name" value="Ubiquitin-like"/>
    <property type="match status" value="1"/>
</dbReference>
<evidence type="ECO:0000313" key="4">
    <source>
        <dbReference type="Proteomes" id="UP000606974"/>
    </source>
</evidence>
<dbReference type="PANTHER" id="PTHR46467">
    <property type="entry name" value="TETHER CONTAINING UBX DOMAIN FOR GLUT4"/>
    <property type="match status" value="1"/>
</dbReference>
<feature type="region of interest" description="Disordered" evidence="1">
    <location>
        <begin position="310"/>
        <end position="332"/>
    </location>
</feature>
<dbReference type="GO" id="GO:0012506">
    <property type="term" value="C:vesicle membrane"/>
    <property type="evidence" value="ECO:0007669"/>
    <property type="project" value="TreeGrafter"/>
</dbReference>
<dbReference type="AlphaFoldDB" id="A0A8H7ACV6"/>
<gene>
    <name evidence="3" type="ORF">GJ744_000943</name>
</gene>
<dbReference type="InterPro" id="IPR029071">
    <property type="entry name" value="Ubiquitin-like_domsf"/>
</dbReference>